<dbReference type="RefSeq" id="WP_027308578.1">
    <property type="nucleotide sequence ID" value="NZ_FQVG01000020.1"/>
</dbReference>
<evidence type="ECO:0000313" key="2">
    <source>
        <dbReference type="EMBL" id="SHE85840.1"/>
    </source>
</evidence>
<dbReference type="AlphaFoldDB" id="A0A1M4WXC0"/>
<keyword evidence="1" id="KW-0812">Transmembrane</keyword>
<dbReference type="EMBL" id="FQVG01000020">
    <property type="protein sequence ID" value="SHE85840.1"/>
    <property type="molecule type" value="Genomic_DNA"/>
</dbReference>
<evidence type="ECO:0000313" key="3">
    <source>
        <dbReference type="Proteomes" id="UP000184423"/>
    </source>
</evidence>
<proteinExistence type="predicted"/>
<dbReference type="InterPro" id="IPR010690">
    <property type="entry name" value="YqfD"/>
</dbReference>
<keyword evidence="1" id="KW-0472">Membrane</keyword>
<organism evidence="2 3">
    <name type="scientific">Caloramator proteoclasticus DSM 10124</name>
    <dbReference type="NCBI Taxonomy" id="1121262"/>
    <lineage>
        <taxon>Bacteria</taxon>
        <taxon>Bacillati</taxon>
        <taxon>Bacillota</taxon>
        <taxon>Clostridia</taxon>
        <taxon>Eubacteriales</taxon>
        <taxon>Clostridiaceae</taxon>
        <taxon>Caloramator</taxon>
    </lineage>
</organism>
<gene>
    <name evidence="2" type="ORF">SAMN02746091_01262</name>
</gene>
<reference evidence="3" key="1">
    <citation type="submission" date="2016-11" db="EMBL/GenBank/DDBJ databases">
        <authorList>
            <person name="Varghese N."/>
            <person name="Submissions S."/>
        </authorList>
    </citation>
    <scope>NUCLEOTIDE SEQUENCE [LARGE SCALE GENOMIC DNA]</scope>
    <source>
        <strain evidence="3">DSM 10124</strain>
    </source>
</reference>
<name>A0A1M4WXC0_9CLOT</name>
<protein>
    <submittedName>
        <fullName evidence="2">Similar to stage IV sporulation protein</fullName>
    </submittedName>
</protein>
<evidence type="ECO:0000256" key="1">
    <source>
        <dbReference type="SAM" id="Phobius"/>
    </source>
</evidence>
<dbReference type="NCBIfam" id="TIGR02876">
    <property type="entry name" value="spore_yqfD"/>
    <property type="match status" value="1"/>
</dbReference>
<dbReference type="PIRSF" id="PIRSF029895">
    <property type="entry name" value="SpoIV"/>
    <property type="match status" value="1"/>
</dbReference>
<feature type="transmembrane region" description="Helical" evidence="1">
    <location>
        <begin position="89"/>
        <end position="111"/>
    </location>
</feature>
<dbReference type="Proteomes" id="UP000184423">
    <property type="component" value="Unassembled WGS sequence"/>
</dbReference>
<keyword evidence="3" id="KW-1185">Reference proteome</keyword>
<sequence>MGRDQEFLDGYLIVELNSFCIEKFINLAYNNGIKLWDIKRKDLITAQFKISSDDFKKIKKVAKNTKSKIKIVQKKGLGFYVYKVLRRKLFILGIIVFIFILYYLSNLIWIIDIRGNKNISNDEIVKALYKNGIKIGVMKNKLDLKQIESNIVNEIKQISLISLSIDGVKLNVEVVERTLPPEIVDTESPVDIIAKKDGVVTKIFCYRGTPLIKSGEYVKKGQILITGDIFRTNRDDNSKEYVKTIHSLGNVYAKIWYEIFEEQELVYNKSERTGNYIKNEYMIINGKKVYINKNDAKFENYDKIENRTKINLLGYNIPIEKVEEKIYELKVTKVNYSIDEAIEIATNKAEQEIKKQIPKDATILDKKYDKIIEKNKVKVRLLIITEENISYEQHR</sequence>
<keyword evidence="1" id="KW-1133">Transmembrane helix</keyword>
<dbReference type="Pfam" id="PF06898">
    <property type="entry name" value="YqfD"/>
    <property type="match status" value="1"/>
</dbReference>
<accession>A0A1M4WXC0</accession>